<gene>
    <name evidence="1" type="ORF">M413DRAFT_450036</name>
</gene>
<proteinExistence type="predicted"/>
<dbReference type="InterPro" id="IPR032675">
    <property type="entry name" value="LRR_dom_sf"/>
</dbReference>
<evidence type="ECO:0008006" key="3">
    <source>
        <dbReference type="Google" id="ProtNLM"/>
    </source>
</evidence>
<dbReference type="Gene3D" id="3.80.10.10">
    <property type="entry name" value="Ribonuclease Inhibitor"/>
    <property type="match status" value="1"/>
</dbReference>
<keyword evidence="2" id="KW-1185">Reference proteome</keyword>
<feature type="non-terminal residue" evidence="1">
    <location>
        <position position="457"/>
    </location>
</feature>
<protein>
    <recommendedName>
        <fullName evidence="3">F-box domain-containing protein</fullName>
    </recommendedName>
</protein>
<evidence type="ECO:0000313" key="1">
    <source>
        <dbReference type="EMBL" id="KIM34814.1"/>
    </source>
</evidence>
<dbReference type="EMBL" id="KN831853">
    <property type="protein sequence ID" value="KIM34814.1"/>
    <property type="molecule type" value="Genomic_DNA"/>
</dbReference>
<organism evidence="1 2">
    <name type="scientific">Hebeloma cylindrosporum</name>
    <dbReference type="NCBI Taxonomy" id="76867"/>
    <lineage>
        <taxon>Eukaryota</taxon>
        <taxon>Fungi</taxon>
        <taxon>Dikarya</taxon>
        <taxon>Basidiomycota</taxon>
        <taxon>Agaricomycotina</taxon>
        <taxon>Agaricomycetes</taxon>
        <taxon>Agaricomycetidae</taxon>
        <taxon>Agaricales</taxon>
        <taxon>Agaricineae</taxon>
        <taxon>Hymenogastraceae</taxon>
        <taxon>Hebeloma</taxon>
    </lineage>
</organism>
<dbReference type="AlphaFoldDB" id="A0A0C3BRX3"/>
<sequence>MHLPQELIDCIIDVLGSFEGASDPERRQALKACSLTSSSFLASSRKYLFANIRLEEEECFQDDTHDFGTSSGLGRILDVLVNDDKTTLSHRTPPLASHMRSLSINLSQARAYQNLTIYSSSGTMDTNRPSTLAAILEILTASSSITLFSLKFPSFVFYEWQYVDAQLKAGIESFCRSPSVTTLQFQTILGLPTTLITGCPNLKALYLNSVYTGTMPDHSLEQVPGNPFPHLESLVLKLNDNGSGNVLKHLFLSHSNASSLPKLQDIQISLDPYFGHLSAQELEVLKGAPSLKTIRLEVDCPIYRFAVRFAGDLDLSLLSSLRSLILDINLWDHPLDNMASTSLARSSTCSIKYIVISMRWRVRNSGDLEIVASRSHDDWREFDEVITSSRFPCLTRLSLRLYVAYDHPSTPSFDHVSTKLSSGIRGRLPAASTSASFSFVIDIQRISADIGSFMVPA</sequence>
<dbReference type="OrthoDB" id="2788229at2759"/>
<name>A0A0C3BRX3_HEBCY</name>
<reference evidence="1 2" key="1">
    <citation type="submission" date="2014-04" db="EMBL/GenBank/DDBJ databases">
        <authorList>
            <consortium name="DOE Joint Genome Institute"/>
            <person name="Kuo A."/>
            <person name="Gay G."/>
            <person name="Dore J."/>
            <person name="Kohler A."/>
            <person name="Nagy L.G."/>
            <person name="Floudas D."/>
            <person name="Copeland A."/>
            <person name="Barry K.W."/>
            <person name="Cichocki N."/>
            <person name="Veneault-Fourrey C."/>
            <person name="LaButti K."/>
            <person name="Lindquist E.A."/>
            <person name="Lipzen A."/>
            <person name="Lundell T."/>
            <person name="Morin E."/>
            <person name="Murat C."/>
            <person name="Sun H."/>
            <person name="Tunlid A."/>
            <person name="Henrissat B."/>
            <person name="Grigoriev I.V."/>
            <person name="Hibbett D.S."/>
            <person name="Martin F."/>
            <person name="Nordberg H.P."/>
            <person name="Cantor M.N."/>
            <person name="Hua S.X."/>
        </authorList>
    </citation>
    <scope>NUCLEOTIDE SEQUENCE [LARGE SCALE GENOMIC DNA]</scope>
    <source>
        <strain evidence="2">h7</strain>
    </source>
</reference>
<dbReference type="HOGENOM" id="CLU_048140_0_0_1"/>
<dbReference type="SUPFAM" id="SSF52047">
    <property type="entry name" value="RNI-like"/>
    <property type="match status" value="1"/>
</dbReference>
<evidence type="ECO:0000313" key="2">
    <source>
        <dbReference type="Proteomes" id="UP000053424"/>
    </source>
</evidence>
<reference evidence="2" key="2">
    <citation type="submission" date="2015-01" db="EMBL/GenBank/DDBJ databases">
        <title>Evolutionary Origins and Diversification of the Mycorrhizal Mutualists.</title>
        <authorList>
            <consortium name="DOE Joint Genome Institute"/>
            <consortium name="Mycorrhizal Genomics Consortium"/>
            <person name="Kohler A."/>
            <person name="Kuo A."/>
            <person name="Nagy L.G."/>
            <person name="Floudas D."/>
            <person name="Copeland A."/>
            <person name="Barry K.W."/>
            <person name="Cichocki N."/>
            <person name="Veneault-Fourrey C."/>
            <person name="LaButti K."/>
            <person name="Lindquist E.A."/>
            <person name="Lipzen A."/>
            <person name="Lundell T."/>
            <person name="Morin E."/>
            <person name="Murat C."/>
            <person name="Riley R."/>
            <person name="Ohm R."/>
            <person name="Sun H."/>
            <person name="Tunlid A."/>
            <person name="Henrissat B."/>
            <person name="Grigoriev I.V."/>
            <person name="Hibbett D.S."/>
            <person name="Martin F."/>
        </authorList>
    </citation>
    <scope>NUCLEOTIDE SEQUENCE [LARGE SCALE GENOMIC DNA]</scope>
    <source>
        <strain evidence="2">h7</strain>
    </source>
</reference>
<dbReference type="Proteomes" id="UP000053424">
    <property type="component" value="Unassembled WGS sequence"/>
</dbReference>
<accession>A0A0C3BRX3</accession>